<dbReference type="InterPro" id="IPR010645">
    <property type="entry name" value="MFS_4"/>
</dbReference>
<dbReference type="HOGENOM" id="CLU_001265_7_2_7"/>
<reference evidence="6" key="1">
    <citation type="submission" date="2009-01" db="EMBL/GenBank/DDBJ databases">
        <title>Complete sequence of Anaeromyxobacter dehalogenans 2CP-1.</title>
        <authorList>
            <consortium name="US DOE Joint Genome Institute"/>
            <person name="Lucas S."/>
            <person name="Copeland A."/>
            <person name="Lapidus A."/>
            <person name="Glavina del Rio T."/>
            <person name="Dalin E."/>
            <person name="Tice H."/>
            <person name="Bruce D."/>
            <person name="Goodwin L."/>
            <person name="Pitluck S."/>
            <person name="Saunders E."/>
            <person name="Brettin T."/>
            <person name="Detter J.C."/>
            <person name="Han C."/>
            <person name="Larimer F."/>
            <person name="Land M."/>
            <person name="Hauser L."/>
            <person name="Kyrpides N."/>
            <person name="Ovchinnikova G."/>
            <person name="Beliaev A.S."/>
            <person name="Richardson P."/>
        </authorList>
    </citation>
    <scope>NUCLEOTIDE SEQUENCE</scope>
    <source>
        <strain evidence="6">2CP-1</strain>
    </source>
</reference>
<proteinExistence type="predicted"/>
<feature type="transmembrane region" description="Helical" evidence="4">
    <location>
        <begin position="99"/>
        <end position="124"/>
    </location>
</feature>
<feature type="transmembrane region" description="Helical" evidence="4">
    <location>
        <begin position="246"/>
        <end position="264"/>
    </location>
</feature>
<feature type="transmembrane region" description="Helical" evidence="4">
    <location>
        <begin position="43"/>
        <end position="62"/>
    </location>
</feature>
<feature type="transmembrane region" description="Helical" evidence="4">
    <location>
        <begin position="136"/>
        <end position="158"/>
    </location>
</feature>
<feature type="transmembrane region" description="Helical" evidence="4">
    <location>
        <begin position="212"/>
        <end position="234"/>
    </location>
</feature>
<name>B8J9Y6_ANAD2</name>
<evidence type="ECO:0000313" key="7">
    <source>
        <dbReference type="Proteomes" id="UP000007089"/>
    </source>
</evidence>
<dbReference type="InterPro" id="IPR020846">
    <property type="entry name" value="MFS_dom"/>
</dbReference>
<keyword evidence="3 4" id="KW-0472">Membrane</keyword>
<feature type="transmembrane region" description="Helical" evidence="4">
    <location>
        <begin position="164"/>
        <end position="184"/>
    </location>
</feature>
<sequence length="394" mass="38318">MSAATRRAVAGALALAAAMGIGRFAYTALLPGVQHGLGFDDAAGGAIASANLVGYLAGVLWARRLAGSPRRGAALRLGPAATAVLTAAVTGVGSEAGWAAVRFGSGVASGLVFVLASAAALEVPPDHLPRPLPRPGVLYGGVGVGIALAAVVAALAPPGGGWRVPWWALGGAAAALAAPAWSVLSGPLANDSGSGGGVAAGRGRAPVGFGRLATAYFLEGLGYIVSGTFAVAAVRRTPGLEGLAPWTWALAGLAAAPSALLWAALGRRVGVRSALITAHLVQAAGMALPSLSSAAWAALAGAALFGGTFIGITTLTVAAAREIRPQALGRAVGTLTAIYGVGQIVGPLAAGAVAQRLGDPRPAVLGASAAVAIGALVLLIPSRASLASRTEPNA</sequence>
<keyword evidence="7" id="KW-1185">Reference proteome</keyword>
<dbReference type="PANTHER" id="PTHR23537:SF1">
    <property type="entry name" value="SUGAR TRANSPORTER"/>
    <property type="match status" value="1"/>
</dbReference>
<accession>B8J9Y6</accession>
<evidence type="ECO:0000259" key="5">
    <source>
        <dbReference type="PROSITE" id="PS50850"/>
    </source>
</evidence>
<dbReference type="PANTHER" id="PTHR23537">
    <property type="match status" value="1"/>
</dbReference>
<feature type="domain" description="Major facilitator superfamily (MFS) profile" evidence="5">
    <location>
        <begin position="208"/>
        <end position="394"/>
    </location>
</feature>
<protein>
    <submittedName>
        <fullName evidence="6">Major facilitator superfamily MFS_1</fullName>
    </submittedName>
</protein>
<evidence type="ECO:0000256" key="2">
    <source>
        <dbReference type="ARBA" id="ARBA00022989"/>
    </source>
</evidence>
<gene>
    <name evidence="6" type="ordered locus">A2cp1_0330</name>
</gene>
<dbReference type="GO" id="GO:0005886">
    <property type="term" value="C:plasma membrane"/>
    <property type="evidence" value="ECO:0007669"/>
    <property type="project" value="TreeGrafter"/>
</dbReference>
<evidence type="ECO:0000256" key="1">
    <source>
        <dbReference type="ARBA" id="ARBA00022692"/>
    </source>
</evidence>
<evidence type="ECO:0000313" key="6">
    <source>
        <dbReference type="EMBL" id="ACL63689.1"/>
    </source>
</evidence>
<evidence type="ECO:0000256" key="4">
    <source>
        <dbReference type="SAM" id="Phobius"/>
    </source>
</evidence>
<dbReference type="AlphaFoldDB" id="B8J9Y6"/>
<keyword evidence="2 4" id="KW-1133">Transmembrane helix</keyword>
<dbReference type="GO" id="GO:0022857">
    <property type="term" value="F:transmembrane transporter activity"/>
    <property type="evidence" value="ECO:0007669"/>
    <property type="project" value="InterPro"/>
</dbReference>
<feature type="transmembrane region" description="Helical" evidence="4">
    <location>
        <begin position="362"/>
        <end position="380"/>
    </location>
</feature>
<dbReference type="EMBL" id="CP001359">
    <property type="protein sequence ID" value="ACL63689.1"/>
    <property type="molecule type" value="Genomic_DNA"/>
</dbReference>
<feature type="transmembrane region" description="Helical" evidence="4">
    <location>
        <begin position="294"/>
        <end position="319"/>
    </location>
</feature>
<dbReference type="InterPro" id="IPR036259">
    <property type="entry name" value="MFS_trans_sf"/>
</dbReference>
<dbReference type="PROSITE" id="PS50850">
    <property type="entry name" value="MFS"/>
    <property type="match status" value="1"/>
</dbReference>
<organism evidence="6 7">
    <name type="scientific">Anaeromyxobacter dehalogenans (strain ATCC BAA-258 / DSM 21875 / 2CP-1)</name>
    <dbReference type="NCBI Taxonomy" id="455488"/>
    <lineage>
        <taxon>Bacteria</taxon>
        <taxon>Pseudomonadati</taxon>
        <taxon>Myxococcota</taxon>
        <taxon>Myxococcia</taxon>
        <taxon>Myxococcales</taxon>
        <taxon>Cystobacterineae</taxon>
        <taxon>Anaeromyxobacteraceae</taxon>
        <taxon>Anaeromyxobacter</taxon>
    </lineage>
</organism>
<feature type="transmembrane region" description="Helical" evidence="4">
    <location>
        <begin position="331"/>
        <end position="350"/>
    </location>
</feature>
<dbReference type="SUPFAM" id="SSF103473">
    <property type="entry name" value="MFS general substrate transporter"/>
    <property type="match status" value="1"/>
</dbReference>
<keyword evidence="1 4" id="KW-0812">Transmembrane</keyword>
<dbReference type="Gene3D" id="1.20.1250.20">
    <property type="entry name" value="MFS general substrate transporter like domains"/>
    <property type="match status" value="2"/>
</dbReference>
<dbReference type="Proteomes" id="UP000007089">
    <property type="component" value="Chromosome"/>
</dbReference>
<dbReference type="Pfam" id="PF06779">
    <property type="entry name" value="MFS_4"/>
    <property type="match status" value="1"/>
</dbReference>
<evidence type="ECO:0000256" key="3">
    <source>
        <dbReference type="ARBA" id="ARBA00023136"/>
    </source>
</evidence>
<dbReference type="KEGG" id="acp:A2cp1_0330"/>
<dbReference type="RefSeq" id="WP_012631745.1">
    <property type="nucleotide sequence ID" value="NC_011891.1"/>
</dbReference>